<dbReference type="RefSeq" id="XP_007687779.1">
    <property type="nucleotide sequence ID" value="XM_007689589.1"/>
</dbReference>
<evidence type="ECO:0000313" key="2">
    <source>
        <dbReference type="EMBL" id="EUC45712.1"/>
    </source>
</evidence>
<evidence type="ECO:0000256" key="1">
    <source>
        <dbReference type="SAM" id="SignalP"/>
    </source>
</evidence>
<evidence type="ECO:0008006" key="4">
    <source>
        <dbReference type="Google" id="ProtNLM"/>
    </source>
</evidence>
<reference evidence="2 3" key="1">
    <citation type="journal article" date="2013" name="PLoS Genet.">
        <title>Comparative genome structure, secondary metabolite, and effector coding capacity across Cochliobolus pathogens.</title>
        <authorList>
            <person name="Condon B.J."/>
            <person name="Leng Y."/>
            <person name="Wu D."/>
            <person name="Bushley K.E."/>
            <person name="Ohm R.A."/>
            <person name="Otillar R."/>
            <person name="Martin J."/>
            <person name="Schackwitz W."/>
            <person name="Grimwood J."/>
            <person name="MohdZainudin N."/>
            <person name="Xue C."/>
            <person name="Wang R."/>
            <person name="Manning V.A."/>
            <person name="Dhillon B."/>
            <person name="Tu Z.J."/>
            <person name="Steffenson B.J."/>
            <person name="Salamov A."/>
            <person name="Sun H."/>
            <person name="Lowry S."/>
            <person name="LaButti K."/>
            <person name="Han J."/>
            <person name="Copeland A."/>
            <person name="Lindquist E."/>
            <person name="Barry K."/>
            <person name="Schmutz J."/>
            <person name="Baker S.E."/>
            <person name="Ciuffetti L.M."/>
            <person name="Grigoriev I.V."/>
            <person name="Zhong S."/>
            <person name="Turgeon B.G."/>
        </authorList>
    </citation>
    <scope>NUCLEOTIDE SEQUENCE [LARGE SCALE GENOMIC DNA]</scope>
    <source>
        <strain evidence="2 3">ATCC 44560</strain>
    </source>
</reference>
<feature type="signal peptide" evidence="1">
    <location>
        <begin position="1"/>
        <end position="20"/>
    </location>
</feature>
<keyword evidence="3" id="KW-1185">Reference proteome</keyword>
<dbReference type="KEGG" id="bor:COCMIDRAFT_36607"/>
<feature type="chain" id="PRO_5004886548" description="Hypersensitive response-inducing protein" evidence="1">
    <location>
        <begin position="21"/>
        <end position="147"/>
    </location>
</feature>
<accession>W6Z1V1</accession>
<gene>
    <name evidence="2" type="ORF">COCMIDRAFT_36607</name>
</gene>
<sequence>MLSKLTSLALLAAATASAAALPTTTPWTWQVTSFSSVCTAATCRYSFNVSAPAGPSGQPAFDANFCSGTSVQGGFKSCAVVGVDVPGDVQTQEFNQGRDIGAIISVEYSFTQGEVTYTYTGNNSVAHTELGPAVDFTIIPTEVTAVA</sequence>
<evidence type="ECO:0000313" key="3">
    <source>
        <dbReference type="Proteomes" id="UP000054032"/>
    </source>
</evidence>
<proteinExistence type="predicted"/>
<dbReference type="AlphaFoldDB" id="W6Z1V1"/>
<dbReference type="Proteomes" id="UP000054032">
    <property type="component" value="Unassembled WGS sequence"/>
</dbReference>
<dbReference type="eggNOG" id="ENOG502SH3P">
    <property type="taxonomic scope" value="Eukaryota"/>
</dbReference>
<protein>
    <recommendedName>
        <fullName evidence="4">Hypersensitive response-inducing protein</fullName>
    </recommendedName>
</protein>
<dbReference type="GeneID" id="19123071"/>
<keyword evidence="1" id="KW-0732">Signal</keyword>
<dbReference type="EMBL" id="KI963979">
    <property type="protein sequence ID" value="EUC45712.1"/>
    <property type="molecule type" value="Genomic_DNA"/>
</dbReference>
<dbReference type="OrthoDB" id="3683517at2759"/>
<organism evidence="2 3">
    <name type="scientific">Bipolaris oryzae ATCC 44560</name>
    <dbReference type="NCBI Taxonomy" id="930090"/>
    <lineage>
        <taxon>Eukaryota</taxon>
        <taxon>Fungi</taxon>
        <taxon>Dikarya</taxon>
        <taxon>Ascomycota</taxon>
        <taxon>Pezizomycotina</taxon>
        <taxon>Dothideomycetes</taxon>
        <taxon>Pleosporomycetidae</taxon>
        <taxon>Pleosporales</taxon>
        <taxon>Pleosporineae</taxon>
        <taxon>Pleosporaceae</taxon>
        <taxon>Bipolaris</taxon>
    </lineage>
</organism>
<dbReference type="HOGENOM" id="CLU_113831_1_0_1"/>
<name>W6Z1V1_COCMI</name>